<proteinExistence type="predicted"/>
<name>A0ABV0NBS9_9TELE</name>
<feature type="region of interest" description="Disordered" evidence="1">
    <location>
        <begin position="111"/>
        <end position="132"/>
    </location>
</feature>
<sequence>MPVKMPCPTLKVLISLTTVRKIKDLSLNCQIGQLQPGINRSLKILMIKSNFQILRTLLNSFPLESEIACSPVTSLHALQSSDLGTEKENLKDIKRDNVSVLTTQLTVKNENPGTDQNLLTTKDTGMQNLASE</sequence>
<organism evidence="2 3">
    <name type="scientific">Goodea atripinnis</name>
    <dbReference type="NCBI Taxonomy" id="208336"/>
    <lineage>
        <taxon>Eukaryota</taxon>
        <taxon>Metazoa</taxon>
        <taxon>Chordata</taxon>
        <taxon>Craniata</taxon>
        <taxon>Vertebrata</taxon>
        <taxon>Euteleostomi</taxon>
        <taxon>Actinopterygii</taxon>
        <taxon>Neopterygii</taxon>
        <taxon>Teleostei</taxon>
        <taxon>Neoteleostei</taxon>
        <taxon>Acanthomorphata</taxon>
        <taxon>Ovalentaria</taxon>
        <taxon>Atherinomorphae</taxon>
        <taxon>Cyprinodontiformes</taxon>
        <taxon>Goodeidae</taxon>
        <taxon>Goodea</taxon>
    </lineage>
</organism>
<dbReference type="Proteomes" id="UP001476798">
    <property type="component" value="Unassembled WGS sequence"/>
</dbReference>
<evidence type="ECO:0000313" key="2">
    <source>
        <dbReference type="EMBL" id="MEQ2168344.1"/>
    </source>
</evidence>
<keyword evidence="3" id="KW-1185">Reference proteome</keyword>
<evidence type="ECO:0000313" key="3">
    <source>
        <dbReference type="Proteomes" id="UP001476798"/>
    </source>
</evidence>
<comment type="caution">
    <text evidence="2">The sequence shown here is derived from an EMBL/GenBank/DDBJ whole genome shotgun (WGS) entry which is preliminary data.</text>
</comment>
<evidence type="ECO:0000256" key="1">
    <source>
        <dbReference type="SAM" id="MobiDB-lite"/>
    </source>
</evidence>
<gene>
    <name evidence="2" type="ORF">GOODEAATRI_013374</name>
</gene>
<protein>
    <submittedName>
        <fullName evidence="2">Uncharacterized protein</fullName>
    </submittedName>
</protein>
<accession>A0ABV0NBS9</accession>
<reference evidence="2 3" key="1">
    <citation type="submission" date="2021-06" db="EMBL/GenBank/DDBJ databases">
        <authorList>
            <person name="Palmer J.M."/>
        </authorList>
    </citation>
    <scope>NUCLEOTIDE SEQUENCE [LARGE SCALE GENOMIC DNA]</scope>
    <source>
        <strain evidence="2 3">GA_2019</strain>
        <tissue evidence="2">Muscle</tissue>
    </source>
</reference>
<dbReference type="EMBL" id="JAHRIO010030883">
    <property type="protein sequence ID" value="MEQ2168344.1"/>
    <property type="molecule type" value="Genomic_DNA"/>
</dbReference>